<comment type="similarity">
    <text evidence="1 3">Belongs to the UreD family.</text>
</comment>
<sequence length="277" mass="29815">MTAHFPIAPKQKLQRAHGVLNISAQQDVGGVSRLKNLRQQGSYRAIFPRTISGNVEAVIINTAGGVTGGDNFSTTAVAHENAGLSLTTQAAERIYRAPDKTAGLMKTSLSVQKDAQMYWLPQETILFDGSRLKRRLDVDLHANAKFLMVEPLVFGREASGETLRSGALNDRVCIAIDAQPIYLDRIKLDGDIASQLGRTAIANGARAMANIVMVDPNAKPLLDQVRALLPACAGASLLGDTTLVVRILAADSFVLRTAIVPILTLLTNNAVPKNWRL</sequence>
<dbReference type="GO" id="GO:0005737">
    <property type="term" value="C:cytoplasm"/>
    <property type="evidence" value="ECO:0007669"/>
    <property type="project" value="UniProtKB-SubCell"/>
</dbReference>
<dbReference type="EMBL" id="MLCB01000095">
    <property type="protein sequence ID" value="OJI94490.1"/>
    <property type="molecule type" value="Genomic_DNA"/>
</dbReference>
<keyword evidence="2 3" id="KW-0143">Chaperone</keyword>
<keyword evidence="3" id="KW-0996">Nickel insertion</keyword>
<accession>A0A1L9NYY4</accession>
<keyword evidence="5" id="KW-1185">Reference proteome</keyword>
<gene>
    <name evidence="3 4" type="primary">ureD</name>
    <name evidence="4" type="ORF">PFRI_13110</name>
</gene>
<dbReference type="InterPro" id="IPR002669">
    <property type="entry name" value="UreD"/>
</dbReference>
<reference evidence="4 5" key="1">
    <citation type="submission" date="2016-10" db="EMBL/GenBank/DDBJ databases">
        <title>Genome sequence of Planktotalea frisia SH6-1.</title>
        <authorList>
            <person name="Poehlein A."/>
            <person name="Bakenhus I."/>
            <person name="Voget S."/>
            <person name="Brinkhoff T."/>
            <person name="Simon M."/>
        </authorList>
    </citation>
    <scope>NUCLEOTIDE SEQUENCE [LARGE SCALE GENOMIC DNA]</scope>
    <source>
        <strain evidence="4 5">SH6-1</strain>
    </source>
</reference>
<comment type="caution">
    <text evidence="4">The sequence shown here is derived from an EMBL/GenBank/DDBJ whole genome shotgun (WGS) entry which is preliminary data.</text>
</comment>
<evidence type="ECO:0000256" key="3">
    <source>
        <dbReference type="HAMAP-Rule" id="MF_01384"/>
    </source>
</evidence>
<name>A0A1L9NYY4_9RHOB</name>
<keyword evidence="3" id="KW-0963">Cytoplasm</keyword>
<organism evidence="4 5">
    <name type="scientific">Planktotalea frisia</name>
    <dbReference type="NCBI Taxonomy" id="696762"/>
    <lineage>
        <taxon>Bacteria</taxon>
        <taxon>Pseudomonadati</taxon>
        <taxon>Pseudomonadota</taxon>
        <taxon>Alphaproteobacteria</taxon>
        <taxon>Rhodobacterales</taxon>
        <taxon>Paracoccaceae</taxon>
        <taxon>Planktotalea</taxon>
    </lineage>
</organism>
<evidence type="ECO:0000256" key="1">
    <source>
        <dbReference type="ARBA" id="ARBA00007177"/>
    </source>
</evidence>
<dbReference type="Proteomes" id="UP000184514">
    <property type="component" value="Unassembled WGS sequence"/>
</dbReference>
<dbReference type="STRING" id="696762.PFRI_13110"/>
<dbReference type="GO" id="GO:0016151">
    <property type="term" value="F:nickel cation binding"/>
    <property type="evidence" value="ECO:0007669"/>
    <property type="project" value="UniProtKB-UniRule"/>
</dbReference>
<dbReference type="PANTHER" id="PTHR33643">
    <property type="entry name" value="UREASE ACCESSORY PROTEIN D"/>
    <property type="match status" value="1"/>
</dbReference>
<dbReference type="HAMAP" id="MF_01384">
    <property type="entry name" value="UreD"/>
    <property type="match status" value="1"/>
</dbReference>
<dbReference type="AlphaFoldDB" id="A0A1L9NYY4"/>
<dbReference type="Pfam" id="PF01774">
    <property type="entry name" value="UreD"/>
    <property type="match status" value="1"/>
</dbReference>
<dbReference type="RefSeq" id="WP_245812305.1">
    <property type="nucleotide sequence ID" value="NZ_MLCB01000095.1"/>
</dbReference>
<evidence type="ECO:0000313" key="5">
    <source>
        <dbReference type="Proteomes" id="UP000184514"/>
    </source>
</evidence>
<evidence type="ECO:0000313" key="4">
    <source>
        <dbReference type="EMBL" id="OJI94490.1"/>
    </source>
</evidence>
<evidence type="ECO:0000256" key="2">
    <source>
        <dbReference type="ARBA" id="ARBA00023186"/>
    </source>
</evidence>
<dbReference type="PANTHER" id="PTHR33643:SF1">
    <property type="entry name" value="UREASE ACCESSORY PROTEIN D"/>
    <property type="match status" value="1"/>
</dbReference>
<comment type="subunit">
    <text evidence="3">UreD, UreF and UreG form a complex that acts as a GTP-hydrolysis-dependent molecular chaperone, activating the urease apoprotein by helping to assemble the nickel containing metallocenter of UreC. The UreE protein probably delivers the nickel.</text>
</comment>
<comment type="function">
    <text evidence="3">Required for maturation of urease via the functional incorporation of the urease nickel metallocenter.</text>
</comment>
<protein>
    <recommendedName>
        <fullName evidence="3">Urease accessory protein UreD</fullName>
    </recommendedName>
</protein>
<proteinExistence type="inferred from homology"/>
<comment type="subcellular location">
    <subcellularLocation>
        <location evidence="3">Cytoplasm</location>
    </subcellularLocation>
</comment>